<name>A0A4P6PC80_9GAMM</name>
<gene>
    <name evidence="5" type="ORF">EMK97_17220</name>
</gene>
<dbReference type="GO" id="GO:0003700">
    <property type="term" value="F:DNA-binding transcription factor activity"/>
    <property type="evidence" value="ECO:0007669"/>
    <property type="project" value="InterPro"/>
</dbReference>
<accession>A0A4P6PC80</accession>
<dbReference type="GO" id="GO:0003677">
    <property type="term" value="F:DNA binding"/>
    <property type="evidence" value="ECO:0007669"/>
    <property type="project" value="UniProtKB-KW"/>
</dbReference>
<dbReference type="SMART" id="SM00345">
    <property type="entry name" value="HTH_GNTR"/>
    <property type="match status" value="1"/>
</dbReference>
<dbReference type="Gene3D" id="1.10.10.10">
    <property type="entry name" value="Winged helix-like DNA-binding domain superfamily/Winged helix DNA-binding domain"/>
    <property type="match status" value="1"/>
</dbReference>
<evidence type="ECO:0000259" key="4">
    <source>
        <dbReference type="PROSITE" id="PS50949"/>
    </source>
</evidence>
<evidence type="ECO:0000256" key="2">
    <source>
        <dbReference type="ARBA" id="ARBA00023125"/>
    </source>
</evidence>
<dbReference type="PANTHER" id="PTHR43537:SF41">
    <property type="entry name" value="TRANSCRIPTIONAL REGULATORY PROTEIN"/>
    <property type="match status" value="1"/>
</dbReference>
<evidence type="ECO:0000313" key="5">
    <source>
        <dbReference type="EMBL" id="QBG37355.1"/>
    </source>
</evidence>
<dbReference type="SMART" id="SM00895">
    <property type="entry name" value="FCD"/>
    <property type="match status" value="1"/>
</dbReference>
<organism evidence="5 6">
    <name type="scientific">Litorilituus sediminis</name>
    <dbReference type="NCBI Taxonomy" id="718192"/>
    <lineage>
        <taxon>Bacteria</taxon>
        <taxon>Pseudomonadati</taxon>
        <taxon>Pseudomonadota</taxon>
        <taxon>Gammaproteobacteria</taxon>
        <taxon>Alteromonadales</taxon>
        <taxon>Colwelliaceae</taxon>
        <taxon>Litorilituus</taxon>
    </lineage>
</organism>
<dbReference type="KEGG" id="lsd:EMK97_17220"/>
<dbReference type="Proteomes" id="UP000290244">
    <property type="component" value="Chromosome"/>
</dbReference>
<proteinExistence type="predicted"/>
<dbReference type="SUPFAM" id="SSF46785">
    <property type="entry name" value="Winged helix' DNA-binding domain"/>
    <property type="match status" value="1"/>
</dbReference>
<dbReference type="PANTHER" id="PTHR43537">
    <property type="entry name" value="TRANSCRIPTIONAL REGULATOR, GNTR FAMILY"/>
    <property type="match status" value="1"/>
</dbReference>
<keyword evidence="2" id="KW-0238">DNA-binding</keyword>
<evidence type="ECO:0000313" key="6">
    <source>
        <dbReference type="Proteomes" id="UP000290244"/>
    </source>
</evidence>
<dbReference type="Pfam" id="PF07729">
    <property type="entry name" value="FCD"/>
    <property type="match status" value="1"/>
</dbReference>
<sequence length="213" mass="24564">MLIKMNKIKHKTIAQLVVEQLREKIICGEIKPGQRINLDKIANEFNISRNPVREALLLLKGEDFITMESNRGAIAKIVDSAHVDELFSVKMLLESDLLANSIVNLSESKLNEAKDILNKLKDADNVNDWSELSTQYYDCLYSGSERPETQKILNSLRRKTERYSRLYYSKFHGDKVAVNSKVLQYCLERKTDRAVAELKSHLLARKNEIRQLL</sequence>
<evidence type="ECO:0000256" key="1">
    <source>
        <dbReference type="ARBA" id="ARBA00023015"/>
    </source>
</evidence>
<keyword evidence="3" id="KW-0804">Transcription</keyword>
<protein>
    <submittedName>
        <fullName evidence="5">GntR family transcriptional regulator</fullName>
    </submittedName>
</protein>
<dbReference type="Pfam" id="PF00392">
    <property type="entry name" value="GntR"/>
    <property type="match status" value="1"/>
</dbReference>
<dbReference type="Gene3D" id="1.20.120.530">
    <property type="entry name" value="GntR ligand-binding domain-like"/>
    <property type="match status" value="1"/>
</dbReference>
<dbReference type="InterPro" id="IPR036390">
    <property type="entry name" value="WH_DNA-bd_sf"/>
</dbReference>
<keyword evidence="6" id="KW-1185">Reference proteome</keyword>
<dbReference type="InterPro" id="IPR011711">
    <property type="entry name" value="GntR_C"/>
</dbReference>
<dbReference type="InterPro" id="IPR000524">
    <property type="entry name" value="Tscrpt_reg_HTH_GntR"/>
</dbReference>
<keyword evidence="1" id="KW-0805">Transcription regulation</keyword>
<dbReference type="EMBL" id="CP034759">
    <property type="protein sequence ID" value="QBG37355.1"/>
    <property type="molecule type" value="Genomic_DNA"/>
</dbReference>
<dbReference type="InterPro" id="IPR008920">
    <property type="entry name" value="TF_FadR/GntR_C"/>
</dbReference>
<dbReference type="CDD" id="cd07377">
    <property type="entry name" value="WHTH_GntR"/>
    <property type="match status" value="1"/>
</dbReference>
<dbReference type="InterPro" id="IPR036388">
    <property type="entry name" value="WH-like_DNA-bd_sf"/>
</dbReference>
<evidence type="ECO:0000256" key="3">
    <source>
        <dbReference type="ARBA" id="ARBA00023163"/>
    </source>
</evidence>
<dbReference type="AlphaFoldDB" id="A0A4P6PC80"/>
<feature type="domain" description="HTH gntR-type" evidence="4">
    <location>
        <begin position="11"/>
        <end position="78"/>
    </location>
</feature>
<dbReference type="OrthoDB" id="9799812at2"/>
<dbReference type="SUPFAM" id="SSF48008">
    <property type="entry name" value="GntR ligand-binding domain-like"/>
    <property type="match status" value="1"/>
</dbReference>
<dbReference type="PROSITE" id="PS50949">
    <property type="entry name" value="HTH_GNTR"/>
    <property type="match status" value="1"/>
</dbReference>
<reference evidence="5 6" key="1">
    <citation type="submission" date="2018-12" db="EMBL/GenBank/DDBJ databases">
        <title>Complete genome of Litorilituus sediminis.</title>
        <authorList>
            <person name="Liu A."/>
            <person name="Rong J."/>
        </authorList>
    </citation>
    <scope>NUCLEOTIDE SEQUENCE [LARGE SCALE GENOMIC DNA]</scope>
    <source>
        <strain evidence="5 6">JCM 17549</strain>
    </source>
</reference>